<proteinExistence type="predicted"/>
<dbReference type="InterPro" id="IPR029063">
    <property type="entry name" value="SAM-dependent_MTases_sf"/>
</dbReference>
<accession>A0A090Q7D2</accession>
<dbReference type="AlphaFoldDB" id="A0A090Q7D2"/>
<sequence length="83" mass="9612">MRIGITLSRNYPIKMSDLLNSSGILAGVLFTIDKNRSEPPFGGTIEEYRKLFEPLFKIETLEPCYNSVPDRKNKEVFIQFKKK</sequence>
<comment type="caution">
    <text evidence="4">The sequence shown here is derived from an EMBL/GenBank/DDBJ whole genome shotgun (WGS) entry which is preliminary data.</text>
</comment>
<dbReference type="PROSITE" id="PS51585">
    <property type="entry name" value="SAM_MT_TPMT"/>
    <property type="match status" value="1"/>
</dbReference>
<dbReference type="GO" id="GO:0008119">
    <property type="term" value="F:thiopurine S-methyltransferase activity"/>
    <property type="evidence" value="ECO:0007669"/>
    <property type="project" value="UniProtKB-EC"/>
</dbReference>
<keyword evidence="3" id="KW-0949">S-adenosyl-L-methionine</keyword>
<organism evidence="4 5">
    <name type="scientific">Nonlabens tegetincola</name>
    <dbReference type="NCBI Taxonomy" id="323273"/>
    <lineage>
        <taxon>Bacteria</taxon>
        <taxon>Pseudomonadati</taxon>
        <taxon>Bacteroidota</taxon>
        <taxon>Flavobacteriia</taxon>
        <taxon>Flavobacteriales</taxon>
        <taxon>Flavobacteriaceae</taxon>
        <taxon>Nonlabens</taxon>
    </lineage>
</organism>
<dbReference type="Gene3D" id="3.40.50.150">
    <property type="entry name" value="Vaccinia Virus protein VP39"/>
    <property type="match status" value="1"/>
</dbReference>
<keyword evidence="1 4" id="KW-0489">Methyltransferase</keyword>
<evidence type="ECO:0000256" key="1">
    <source>
        <dbReference type="ARBA" id="ARBA00022603"/>
    </source>
</evidence>
<dbReference type="EC" id="2.1.1.67" evidence="4"/>
<dbReference type="GO" id="GO:0032259">
    <property type="term" value="P:methylation"/>
    <property type="evidence" value="ECO:0007669"/>
    <property type="project" value="UniProtKB-KW"/>
</dbReference>
<dbReference type="EMBL" id="BBML01000006">
    <property type="protein sequence ID" value="GAK97683.1"/>
    <property type="molecule type" value="Genomic_DNA"/>
</dbReference>
<keyword evidence="2 4" id="KW-0808">Transferase</keyword>
<keyword evidence="5" id="KW-1185">Reference proteome</keyword>
<evidence type="ECO:0000313" key="5">
    <source>
        <dbReference type="Proteomes" id="UP000029221"/>
    </source>
</evidence>
<name>A0A090Q7D2_9FLAO</name>
<dbReference type="InterPro" id="IPR008854">
    <property type="entry name" value="TPMT"/>
</dbReference>
<reference evidence="4" key="1">
    <citation type="journal article" date="2014" name="Genome Announc.">
        <title>Draft Genome Sequences of Marine Flavobacterium Nonlabens Strains NR17, NR24, NR27, NR32, NR33, and Ara13.</title>
        <authorList>
            <person name="Nakanishi M."/>
            <person name="Meirelles P."/>
            <person name="Suzuki R."/>
            <person name="Takatani N."/>
            <person name="Mino S."/>
            <person name="Suda W."/>
            <person name="Oshima K."/>
            <person name="Hattori M."/>
            <person name="Ohkuma M."/>
            <person name="Hosokawa M."/>
            <person name="Miyashita K."/>
            <person name="Thompson F.L."/>
            <person name="Niwa A."/>
            <person name="Sawabe T."/>
            <person name="Sawabe T."/>
        </authorList>
    </citation>
    <scope>NUCLEOTIDE SEQUENCE [LARGE SCALE GENOMIC DNA]</scope>
    <source>
        <strain evidence="4">JCM 19294</strain>
    </source>
</reference>
<dbReference type="eggNOG" id="COG3963">
    <property type="taxonomic scope" value="Bacteria"/>
</dbReference>
<evidence type="ECO:0000256" key="2">
    <source>
        <dbReference type="ARBA" id="ARBA00022679"/>
    </source>
</evidence>
<gene>
    <name evidence="4" type="ORF">JCM19294_219</name>
</gene>
<evidence type="ECO:0000313" key="4">
    <source>
        <dbReference type="EMBL" id="GAK97683.1"/>
    </source>
</evidence>
<dbReference type="SUPFAM" id="SSF53335">
    <property type="entry name" value="S-adenosyl-L-methionine-dependent methyltransferases"/>
    <property type="match status" value="1"/>
</dbReference>
<dbReference type="Proteomes" id="UP000029221">
    <property type="component" value="Unassembled WGS sequence"/>
</dbReference>
<evidence type="ECO:0000256" key="3">
    <source>
        <dbReference type="ARBA" id="ARBA00022691"/>
    </source>
</evidence>
<protein>
    <submittedName>
        <fullName evidence="4">Thiopurine S-methyltransferase</fullName>
        <ecNumber evidence="4">2.1.1.67</ecNumber>
    </submittedName>
</protein>